<dbReference type="EMBL" id="REGN01002122">
    <property type="protein sequence ID" value="RNA30114.1"/>
    <property type="molecule type" value="Genomic_DNA"/>
</dbReference>
<organism evidence="2 3">
    <name type="scientific">Brachionus plicatilis</name>
    <name type="common">Marine rotifer</name>
    <name type="synonym">Brachionus muelleri</name>
    <dbReference type="NCBI Taxonomy" id="10195"/>
    <lineage>
        <taxon>Eukaryota</taxon>
        <taxon>Metazoa</taxon>
        <taxon>Spiralia</taxon>
        <taxon>Gnathifera</taxon>
        <taxon>Rotifera</taxon>
        <taxon>Eurotatoria</taxon>
        <taxon>Monogononta</taxon>
        <taxon>Pseudotrocha</taxon>
        <taxon>Ploima</taxon>
        <taxon>Brachionidae</taxon>
        <taxon>Brachionus</taxon>
    </lineage>
</organism>
<evidence type="ECO:0000313" key="3">
    <source>
        <dbReference type="Proteomes" id="UP000276133"/>
    </source>
</evidence>
<sequence>MYCRYEYQFPIAHFVHISRFNNFTHFAYFVAYIFYRSKFIIFFIKYFLLDHNSIGVVGEFRQSFNSKSTAHTQSSHDFDLKKKQRMYQLLQFTDPSILLNFKNLAYY</sequence>
<keyword evidence="1" id="KW-1133">Transmembrane helix</keyword>
<name>A0A3M7S2U9_BRAPC</name>
<comment type="caution">
    <text evidence="2">The sequence shown here is derived from an EMBL/GenBank/DDBJ whole genome shotgun (WGS) entry which is preliminary data.</text>
</comment>
<keyword evidence="3" id="KW-1185">Reference proteome</keyword>
<reference evidence="2 3" key="1">
    <citation type="journal article" date="2018" name="Sci. Rep.">
        <title>Genomic signatures of local adaptation to the degree of environmental predictability in rotifers.</title>
        <authorList>
            <person name="Franch-Gras L."/>
            <person name="Hahn C."/>
            <person name="Garcia-Roger E.M."/>
            <person name="Carmona M.J."/>
            <person name="Serra M."/>
            <person name="Gomez A."/>
        </authorList>
    </citation>
    <scope>NUCLEOTIDE SEQUENCE [LARGE SCALE GENOMIC DNA]</scope>
    <source>
        <strain evidence="2">HYR1</strain>
    </source>
</reference>
<proteinExistence type="predicted"/>
<keyword evidence="1" id="KW-0472">Membrane</keyword>
<evidence type="ECO:0000313" key="2">
    <source>
        <dbReference type="EMBL" id="RNA30114.1"/>
    </source>
</evidence>
<protein>
    <submittedName>
        <fullName evidence="2">Uncharacterized protein</fullName>
    </submittedName>
</protein>
<dbReference type="Proteomes" id="UP000276133">
    <property type="component" value="Unassembled WGS sequence"/>
</dbReference>
<accession>A0A3M7S2U9</accession>
<evidence type="ECO:0000256" key="1">
    <source>
        <dbReference type="SAM" id="Phobius"/>
    </source>
</evidence>
<gene>
    <name evidence="2" type="ORF">BpHYR1_005462</name>
</gene>
<dbReference type="AlphaFoldDB" id="A0A3M7S2U9"/>
<feature type="transmembrane region" description="Helical" evidence="1">
    <location>
        <begin position="26"/>
        <end position="48"/>
    </location>
</feature>
<keyword evidence="1" id="KW-0812">Transmembrane</keyword>